<name>A0A814Z2L5_9BILA</name>
<feature type="region of interest" description="Disordered" evidence="4">
    <location>
        <begin position="283"/>
        <end position="335"/>
    </location>
</feature>
<dbReference type="PANTHER" id="PTHR23405">
    <property type="entry name" value="MAINTENANCE OF KILLER 16 MAK16 PROTEIN-RELATED"/>
    <property type="match status" value="1"/>
</dbReference>
<evidence type="ECO:0000313" key="8">
    <source>
        <dbReference type="Proteomes" id="UP000663891"/>
    </source>
</evidence>
<keyword evidence="5" id="KW-1133">Transmembrane helix</keyword>
<dbReference type="Proteomes" id="UP000663891">
    <property type="component" value="Unassembled WGS sequence"/>
</dbReference>
<dbReference type="GO" id="GO:0000470">
    <property type="term" value="P:maturation of LSU-rRNA"/>
    <property type="evidence" value="ECO:0007669"/>
    <property type="project" value="TreeGrafter"/>
</dbReference>
<keyword evidence="3" id="KW-0539">Nucleus</keyword>
<dbReference type="Pfam" id="PF01778">
    <property type="entry name" value="Ribosomal_L28e"/>
    <property type="match status" value="1"/>
</dbReference>
<dbReference type="AlphaFoldDB" id="A0A814Z2L5"/>
<dbReference type="InterPro" id="IPR006958">
    <property type="entry name" value="Mak16"/>
</dbReference>
<evidence type="ECO:0000256" key="2">
    <source>
        <dbReference type="ARBA" id="ARBA00005514"/>
    </source>
</evidence>
<accession>A0A814Z2L5</accession>
<dbReference type="InterPro" id="IPR029004">
    <property type="entry name" value="Ribosomal_eL28/Mak16"/>
</dbReference>
<dbReference type="FunFam" id="3.30.390.110:FF:000001">
    <property type="entry name" value="Protein MAK16 homolog"/>
    <property type="match status" value="1"/>
</dbReference>
<protein>
    <recommendedName>
        <fullName evidence="6">Ribosomal eL28/Mak16 domain-containing protein</fullName>
    </recommendedName>
</protein>
<dbReference type="PANTHER" id="PTHR23405:SF4">
    <property type="entry name" value="PROTEIN MAK16 HOMOLOG"/>
    <property type="match status" value="1"/>
</dbReference>
<evidence type="ECO:0000313" key="7">
    <source>
        <dbReference type="EMBL" id="CAF1237030.1"/>
    </source>
</evidence>
<comment type="similarity">
    <text evidence="2">Belongs to the MAK16 family.</text>
</comment>
<organism evidence="7 8">
    <name type="scientific">Adineta steineri</name>
    <dbReference type="NCBI Taxonomy" id="433720"/>
    <lineage>
        <taxon>Eukaryota</taxon>
        <taxon>Metazoa</taxon>
        <taxon>Spiralia</taxon>
        <taxon>Gnathifera</taxon>
        <taxon>Rotifera</taxon>
        <taxon>Eurotatoria</taxon>
        <taxon>Bdelloidea</taxon>
        <taxon>Adinetida</taxon>
        <taxon>Adinetidae</taxon>
        <taxon>Adineta</taxon>
    </lineage>
</organism>
<dbReference type="OrthoDB" id="10251342at2759"/>
<evidence type="ECO:0000256" key="4">
    <source>
        <dbReference type="SAM" id="MobiDB-lite"/>
    </source>
</evidence>
<proteinExistence type="inferred from homology"/>
<comment type="subcellular location">
    <subcellularLocation>
        <location evidence="1">Nucleus</location>
    </subcellularLocation>
</comment>
<dbReference type="GO" id="GO:0000460">
    <property type="term" value="P:maturation of 5.8S rRNA"/>
    <property type="evidence" value="ECO:0007669"/>
    <property type="project" value="TreeGrafter"/>
</dbReference>
<evidence type="ECO:0000256" key="1">
    <source>
        <dbReference type="ARBA" id="ARBA00004123"/>
    </source>
</evidence>
<evidence type="ECO:0000256" key="3">
    <source>
        <dbReference type="ARBA" id="ARBA00023242"/>
    </source>
</evidence>
<evidence type="ECO:0000256" key="5">
    <source>
        <dbReference type="SAM" id="Phobius"/>
    </source>
</evidence>
<dbReference type="Gene3D" id="3.30.390.110">
    <property type="match status" value="1"/>
</dbReference>
<feature type="transmembrane region" description="Helical" evidence="5">
    <location>
        <begin position="21"/>
        <end position="39"/>
    </location>
</feature>
<dbReference type="GO" id="GO:0005730">
    <property type="term" value="C:nucleolus"/>
    <property type="evidence" value="ECO:0007669"/>
    <property type="project" value="TreeGrafter"/>
</dbReference>
<reference evidence="7" key="1">
    <citation type="submission" date="2021-02" db="EMBL/GenBank/DDBJ databases">
        <authorList>
            <person name="Nowell W R."/>
        </authorList>
    </citation>
    <scope>NUCLEOTIDE SEQUENCE</scope>
</reference>
<dbReference type="Pfam" id="PF04874">
    <property type="entry name" value="Mak16"/>
    <property type="match status" value="1"/>
</dbReference>
<keyword evidence="5" id="KW-0472">Membrane</keyword>
<keyword evidence="5" id="KW-0812">Transmembrane</keyword>
<sequence length="417" mass="49065">MTSNEKIPIPKMNRSRWGHPLVFIASIIGLAGSSAVYYAQIRARQKARNTFLEQSFYKEALELTQGYKPITEKLVEPIQPLQVDTTSKFNILSPLGAQKMQHDDVIWSVLNGQFCSYKQQKSKTQIFCANEYNLTGLCDRRSCPLANSQYATVREEKGILYLYMKVVERSHYPKKQWEKVKLHESYIRALKQINEHLIYWPRFVRHKCKQRLTKLTQYIIRTRRLMLKKTAKQELVPIKKKAERRETRHEEKAFVAANIDRAIENELLDRLKKGTYGDTYTFPVNAISLDEEDDESESEDEKEEEEEGENEQESEEEVEYVEDFDESDAEDMEDMGDDDIDEELIKALPLSKKRPLEIEYESVEIPVRGAERAGIIYCYATRNSPDDEWHVDKLEFKASNQPERYLFYDRELRRKSK</sequence>
<dbReference type="EMBL" id="CAJNON010000390">
    <property type="protein sequence ID" value="CAF1237030.1"/>
    <property type="molecule type" value="Genomic_DNA"/>
</dbReference>
<gene>
    <name evidence="7" type="ORF">VCS650_LOCUS27574</name>
</gene>
<comment type="caution">
    <text evidence="7">The sequence shown here is derived from an EMBL/GenBank/DDBJ whole genome shotgun (WGS) entry which is preliminary data.</text>
</comment>
<evidence type="ECO:0000259" key="6">
    <source>
        <dbReference type="Pfam" id="PF01778"/>
    </source>
</evidence>
<dbReference type="GO" id="GO:0030687">
    <property type="term" value="C:preribosome, large subunit precursor"/>
    <property type="evidence" value="ECO:0007669"/>
    <property type="project" value="TreeGrafter"/>
</dbReference>
<feature type="domain" description="Ribosomal eL28/Mak16" evidence="6">
    <location>
        <begin position="105"/>
        <end position="218"/>
    </location>
</feature>
<feature type="compositionally biased region" description="Acidic residues" evidence="4">
    <location>
        <begin position="289"/>
        <end position="335"/>
    </location>
</feature>